<dbReference type="STRING" id="138074.SYMBAF_70082"/>
<dbReference type="EMBL" id="CP050855">
    <property type="protein sequence ID" value="QLH62370.1"/>
    <property type="molecule type" value="Genomic_DNA"/>
</dbReference>
<proteinExistence type="predicted"/>
<dbReference type="Proteomes" id="UP000042738">
    <property type="component" value="Chromosome"/>
</dbReference>
<dbReference type="AlphaFoldDB" id="A0A068Z4E9"/>
<evidence type="ECO:0000259" key="1">
    <source>
        <dbReference type="PROSITE" id="PS50943"/>
    </source>
</evidence>
<dbReference type="GeneID" id="93735809"/>
<dbReference type="GO" id="GO:0003677">
    <property type="term" value="F:DNA binding"/>
    <property type="evidence" value="ECO:0007669"/>
    <property type="project" value="InterPro"/>
</dbReference>
<dbReference type="SMART" id="SM00530">
    <property type="entry name" value="HTH_XRE"/>
    <property type="match status" value="1"/>
</dbReference>
<dbReference type="InterPro" id="IPR001387">
    <property type="entry name" value="Cro/C1-type_HTH"/>
</dbReference>
<accession>A0A068Z4E9</accession>
<gene>
    <name evidence="2" type="ORF">SYMBAF_04670</name>
</gene>
<organism evidence="2 3">
    <name type="scientific">Serratia symbiotica</name>
    <dbReference type="NCBI Taxonomy" id="138074"/>
    <lineage>
        <taxon>Bacteria</taxon>
        <taxon>Pseudomonadati</taxon>
        <taxon>Pseudomonadota</taxon>
        <taxon>Gammaproteobacteria</taxon>
        <taxon>Enterobacterales</taxon>
        <taxon>Yersiniaceae</taxon>
        <taxon>Serratia</taxon>
    </lineage>
</organism>
<protein>
    <submittedName>
        <fullName evidence="2">Helix-turn-helix transcriptional regulator</fullName>
    </submittedName>
</protein>
<evidence type="ECO:0000313" key="3">
    <source>
        <dbReference type="Proteomes" id="UP000042738"/>
    </source>
</evidence>
<sequence>METLAERLKYVLYKLDLNQVEAARLIGISQQSINYILRNNLNASRLSVRIAEGLQINPEWLLTGKGEWQPEKINKIPIINDNLILQLYFRDNSLTKETKYILSNRDLGKKPFAVQIEDNKLCICTRVNEYREKDSYLKDDYLYISDHEIKISKRDHSNPDVGYKVIEWRIYDIKV</sequence>
<evidence type="ECO:0000313" key="2">
    <source>
        <dbReference type="EMBL" id="QLH62370.1"/>
    </source>
</evidence>
<feature type="domain" description="HTH cro/C1-type" evidence="1">
    <location>
        <begin position="8"/>
        <end position="61"/>
    </location>
</feature>
<dbReference type="InterPro" id="IPR010982">
    <property type="entry name" value="Lambda_DNA-bd_dom_sf"/>
</dbReference>
<dbReference type="PROSITE" id="PS50943">
    <property type="entry name" value="HTH_CROC1"/>
    <property type="match status" value="1"/>
</dbReference>
<dbReference type="RefSeq" id="WP_040266463.1">
    <property type="nucleotide sequence ID" value="NZ_CP050855.1"/>
</dbReference>
<dbReference type="CDD" id="cd00093">
    <property type="entry name" value="HTH_XRE"/>
    <property type="match status" value="1"/>
</dbReference>
<name>A0A068Z4E9_9GAMM</name>
<dbReference type="SUPFAM" id="SSF47413">
    <property type="entry name" value="lambda repressor-like DNA-binding domains"/>
    <property type="match status" value="1"/>
</dbReference>
<dbReference type="Gene3D" id="1.10.260.40">
    <property type="entry name" value="lambda repressor-like DNA-binding domains"/>
    <property type="match status" value="1"/>
</dbReference>
<reference evidence="2 3" key="1">
    <citation type="journal article" date="2014" name="Genome Announc.">
        <title>Whole-Genome Sequence of Serratia symbiotica Strain CWBI-2.3T, a Free-Living Symbiont of the Black Bean Aphid Aphis fabae.</title>
        <authorList>
            <person name="Foray V."/>
            <person name="Grigorescu A.S."/>
            <person name="Sabri A."/>
            <person name="Haubruge E."/>
            <person name="Lognay G."/>
            <person name="Francis F."/>
            <person name="Fauconnier M.L."/>
            <person name="Hance T."/>
            <person name="Thonart P."/>
        </authorList>
    </citation>
    <scope>NUCLEOTIDE SEQUENCE [LARGE SCALE GENOMIC DNA]</scope>
    <source>
        <strain evidence="2">CWBI-2.3</strain>
    </source>
</reference>